<evidence type="ECO:0000259" key="11">
    <source>
        <dbReference type="SMART" id="SM00836"/>
    </source>
</evidence>
<evidence type="ECO:0000256" key="1">
    <source>
        <dbReference type="ARBA" id="ARBA00005594"/>
    </source>
</evidence>
<dbReference type="SUPFAM" id="SSF55190">
    <property type="entry name" value="Arginyl-tRNA synthetase (ArgRS), N-terminal 'additional' domain"/>
    <property type="match status" value="1"/>
</dbReference>
<dbReference type="NCBIfam" id="TIGR00456">
    <property type="entry name" value="argS"/>
    <property type="match status" value="1"/>
</dbReference>
<dbReference type="RefSeq" id="WP_320003498.1">
    <property type="nucleotide sequence ID" value="NZ_JAUHJS010000002.1"/>
</dbReference>
<dbReference type="SMART" id="SM00836">
    <property type="entry name" value="DALR_1"/>
    <property type="match status" value="1"/>
</dbReference>
<dbReference type="InterPro" id="IPR009080">
    <property type="entry name" value="tRNAsynth_Ia_anticodon-bd"/>
</dbReference>
<feature type="domain" description="Arginyl tRNA synthetase N-terminal" evidence="12">
    <location>
        <begin position="5"/>
        <end position="87"/>
    </location>
</feature>
<dbReference type="GO" id="GO:0004814">
    <property type="term" value="F:arginine-tRNA ligase activity"/>
    <property type="evidence" value="ECO:0007669"/>
    <property type="project" value="UniProtKB-EC"/>
</dbReference>
<dbReference type="Gene3D" id="3.30.1360.70">
    <property type="entry name" value="Arginyl tRNA synthetase N-terminal domain"/>
    <property type="match status" value="1"/>
</dbReference>
<accession>A0ABT8F3N3</accession>
<dbReference type="InterPro" id="IPR005148">
    <property type="entry name" value="Arg-tRNA-synth_N"/>
</dbReference>
<evidence type="ECO:0000256" key="9">
    <source>
        <dbReference type="HAMAP-Rule" id="MF_00123"/>
    </source>
</evidence>
<keyword evidence="6 9" id="KW-0648">Protein biosynthesis</keyword>
<dbReference type="CDD" id="cd00671">
    <property type="entry name" value="ArgRS_core"/>
    <property type="match status" value="1"/>
</dbReference>
<dbReference type="Pfam" id="PF00750">
    <property type="entry name" value="tRNA-synt_1d"/>
    <property type="match status" value="1"/>
</dbReference>
<dbReference type="InterPro" id="IPR036695">
    <property type="entry name" value="Arg-tRNA-synth_N_sf"/>
</dbReference>
<keyword evidence="2 9" id="KW-0963">Cytoplasm</keyword>
<protein>
    <recommendedName>
        <fullName evidence="9">Arginine--tRNA ligase</fullName>
        <ecNumber evidence="9">6.1.1.19</ecNumber>
    </recommendedName>
    <alternativeName>
        <fullName evidence="9">Arginyl-tRNA synthetase</fullName>
        <shortName evidence="9">ArgRS</shortName>
    </alternativeName>
</protein>
<dbReference type="InterPro" id="IPR035684">
    <property type="entry name" value="ArgRS_core"/>
</dbReference>
<dbReference type="PROSITE" id="PS00178">
    <property type="entry name" value="AA_TRNA_LIGASE_I"/>
    <property type="match status" value="1"/>
</dbReference>
<organism evidence="13 14">
    <name type="scientific">Shiella aurantiaca</name>
    <dbReference type="NCBI Taxonomy" id="3058365"/>
    <lineage>
        <taxon>Bacteria</taxon>
        <taxon>Pseudomonadati</taxon>
        <taxon>Bacteroidota</taxon>
        <taxon>Cytophagia</taxon>
        <taxon>Cytophagales</taxon>
        <taxon>Shiellaceae</taxon>
        <taxon>Shiella</taxon>
    </lineage>
</organism>
<comment type="subcellular location">
    <subcellularLocation>
        <location evidence="9">Cytoplasm</location>
    </subcellularLocation>
</comment>
<proteinExistence type="inferred from homology"/>
<dbReference type="InterPro" id="IPR014729">
    <property type="entry name" value="Rossmann-like_a/b/a_fold"/>
</dbReference>
<comment type="catalytic activity">
    <reaction evidence="8 9">
        <text>tRNA(Arg) + L-arginine + ATP = L-arginyl-tRNA(Arg) + AMP + diphosphate</text>
        <dbReference type="Rhea" id="RHEA:20301"/>
        <dbReference type="Rhea" id="RHEA-COMP:9658"/>
        <dbReference type="Rhea" id="RHEA-COMP:9673"/>
        <dbReference type="ChEBI" id="CHEBI:30616"/>
        <dbReference type="ChEBI" id="CHEBI:32682"/>
        <dbReference type="ChEBI" id="CHEBI:33019"/>
        <dbReference type="ChEBI" id="CHEBI:78442"/>
        <dbReference type="ChEBI" id="CHEBI:78513"/>
        <dbReference type="ChEBI" id="CHEBI:456215"/>
        <dbReference type="EC" id="6.1.1.19"/>
    </reaction>
</comment>
<dbReference type="SMART" id="SM01016">
    <property type="entry name" value="Arg_tRNA_synt_N"/>
    <property type="match status" value="1"/>
</dbReference>
<dbReference type="SUPFAM" id="SSF47323">
    <property type="entry name" value="Anticodon-binding domain of a subclass of class I aminoacyl-tRNA synthetases"/>
    <property type="match status" value="1"/>
</dbReference>
<evidence type="ECO:0000256" key="10">
    <source>
        <dbReference type="RuleBase" id="RU363038"/>
    </source>
</evidence>
<keyword evidence="4 9" id="KW-0547">Nucleotide-binding</keyword>
<dbReference type="InterPro" id="IPR008909">
    <property type="entry name" value="DALR_anticod-bd"/>
</dbReference>
<evidence type="ECO:0000256" key="4">
    <source>
        <dbReference type="ARBA" id="ARBA00022741"/>
    </source>
</evidence>
<dbReference type="EC" id="6.1.1.19" evidence="9"/>
<evidence type="ECO:0000256" key="8">
    <source>
        <dbReference type="ARBA" id="ARBA00049339"/>
    </source>
</evidence>
<dbReference type="InterPro" id="IPR001278">
    <property type="entry name" value="Arg-tRNA-ligase"/>
</dbReference>
<evidence type="ECO:0000256" key="2">
    <source>
        <dbReference type="ARBA" id="ARBA00022490"/>
    </source>
</evidence>
<comment type="subunit">
    <text evidence="9">Monomer.</text>
</comment>
<dbReference type="PANTHER" id="PTHR11956:SF5">
    <property type="entry name" value="ARGININE--TRNA LIGASE, CYTOPLASMIC"/>
    <property type="match status" value="1"/>
</dbReference>
<evidence type="ECO:0000313" key="14">
    <source>
        <dbReference type="Proteomes" id="UP001168552"/>
    </source>
</evidence>
<reference evidence="13" key="1">
    <citation type="submission" date="2023-06" db="EMBL/GenBank/DDBJ databases">
        <title>Cytophagales bacterium Strain LB-30, isolated from soil.</title>
        <authorList>
            <person name="Liu B."/>
        </authorList>
    </citation>
    <scope>NUCLEOTIDE SEQUENCE</scope>
    <source>
        <strain evidence="13">LB-30</strain>
    </source>
</reference>
<dbReference type="PANTHER" id="PTHR11956">
    <property type="entry name" value="ARGINYL-TRNA SYNTHETASE"/>
    <property type="match status" value="1"/>
</dbReference>
<keyword evidence="14" id="KW-1185">Reference proteome</keyword>
<keyword evidence="7 9" id="KW-0030">Aminoacyl-tRNA synthetase</keyword>
<dbReference type="SUPFAM" id="SSF52374">
    <property type="entry name" value="Nucleotidylyl transferase"/>
    <property type="match status" value="1"/>
</dbReference>
<evidence type="ECO:0000259" key="12">
    <source>
        <dbReference type="SMART" id="SM01016"/>
    </source>
</evidence>
<dbReference type="Gene3D" id="1.10.730.10">
    <property type="entry name" value="Isoleucyl-tRNA Synthetase, Domain 1"/>
    <property type="match status" value="1"/>
</dbReference>
<dbReference type="EMBL" id="JAUHJS010000002">
    <property type="protein sequence ID" value="MDN4164974.1"/>
    <property type="molecule type" value="Genomic_DNA"/>
</dbReference>
<dbReference type="InterPro" id="IPR001412">
    <property type="entry name" value="aa-tRNA-synth_I_CS"/>
</dbReference>
<comment type="caution">
    <text evidence="13">The sequence shown here is derived from an EMBL/GenBank/DDBJ whole genome shotgun (WGS) entry which is preliminary data.</text>
</comment>
<keyword evidence="5 9" id="KW-0067">ATP-binding</keyword>
<feature type="domain" description="DALR anticodon binding" evidence="11">
    <location>
        <begin position="475"/>
        <end position="592"/>
    </location>
</feature>
<feature type="short sequence motif" description="'HIGH' region" evidence="9">
    <location>
        <begin position="122"/>
        <end position="132"/>
    </location>
</feature>
<dbReference type="Pfam" id="PF05746">
    <property type="entry name" value="DALR_1"/>
    <property type="match status" value="1"/>
</dbReference>
<evidence type="ECO:0000256" key="7">
    <source>
        <dbReference type="ARBA" id="ARBA00023146"/>
    </source>
</evidence>
<dbReference type="HAMAP" id="MF_00123">
    <property type="entry name" value="Arg_tRNA_synth"/>
    <property type="match status" value="1"/>
</dbReference>
<name>A0ABT8F3N3_9BACT</name>
<keyword evidence="3 9" id="KW-0436">Ligase</keyword>
<sequence length="592" mass="67197">MNIEAQIQQDIAHALSDLYQFVPETPVALQPTRKEFEGSYTLVVFPYTRLSKLGPEQTAEAIGNHLLAHSQVVSAFQVVKGFLNVSIKPDLWMQLLFSMGQEAHFGQWPANGKKVMVEYSSPNTNKPLHLGHLRNNFLGYSVAQILAAAGYEVQKVNLVNDRGIHICKSMWAYQQFGVGETPESAGIKGDHLVGKYYVLFDKEYKKQIEQLVAEGMTEEEAKKKASAIVQAQEMLIKWEQNDPAVRALWEKMNGWVLSGFQASYQTMGVDFDHYYYESNTYLLGKDIVEEGLQKGVFFKKDDGSVWIDLSAEGMDQKLVLRSDGTSVYITQDMGTAELKYSDFPFDQSVYVVGNEQDYHFKVLFAILEKLGRPYAKGMYHLSYGMVDLPSGKMKSREGTVVDADDLMQEMFDTAEATSRELGKLDDFDSQEARKLYQMLGMGALKYFLLKVDPKKRMLFNPQESIEFQGNTGPFIQYTHARIASLLRKAEQMQLSAWQGESVALHPIEQELIYQISQYPAKVQEAAQSYAPSLLANYVFDLAKEYNRYYAEVSIFNELDPLTLRYRLALCKQVAEVIKKAMALLGIEVPERM</sequence>
<dbReference type="Proteomes" id="UP001168552">
    <property type="component" value="Unassembled WGS sequence"/>
</dbReference>
<dbReference type="Gene3D" id="3.40.50.620">
    <property type="entry name" value="HUPs"/>
    <property type="match status" value="1"/>
</dbReference>
<evidence type="ECO:0000256" key="6">
    <source>
        <dbReference type="ARBA" id="ARBA00022917"/>
    </source>
</evidence>
<gene>
    <name evidence="9 13" type="primary">argS</name>
    <name evidence="13" type="ORF">QWY31_05640</name>
</gene>
<evidence type="ECO:0000313" key="13">
    <source>
        <dbReference type="EMBL" id="MDN4164974.1"/>
    </source>
</evidence>
<dbReference type="PRINTS" id="PR01038">
    <property type="entry name" value="TRNASYNTHARG"/>
</dbReference>
<evidence type="ECO:0000256" key="3">
    <source>
        <dbReference type="ARBA" id="ARBA00022598"/>
    </source>
</evidence>
<evidence type="ECO:0000256" key="5">
    <source>
        <dbReference type="ARBA" id="ARBA00022840"/>
    </source>
</evidence>
<comment type="similarity">
    <text evidence="1 9 10">Belongs to the class-I aminoacyl-tRNA synthetase family.</text>
</comment>